<sequence>LDLKGFRGDLVFVIVNTDMISDFSPLLLKLRSQQKIKPAFIVIDAVNSKLTQIVDLWLKPELGKEVDVLKLLFAQKKMKNTTVVSTQDIKLGKDLLKKKNIYLLYNPYNIKNISVPKYVKKIPLTA</sequence>
<comment type="caution">
    <text evidence="1">The sequence shown here is derived from an EMBL/GenBank/DDBJ whole genome shotgun (WGS) entry which is preliminary data.</text>
</comment>
<protein>
    <submittedName>
        <fullName evidence="1">Uncharacterized protein</fullName>
    </submittedName>
</protein>
<reference evidence="1" key="1">
    <citation type="journal article" date="2014" name="Front. Microbiol.">
        <title>High frequency of phylogenetically diverse reductive dehalogenase-homologous genes in deep subseafloor sedimentary metagenomes.</title>
        <authorList>
            <person name="Kawai M."/>
            <person name="Futagami T."/>
            <person name="Toyoda A."/>
            <person name="Takaki Y."/>
            <person name="Nishi S."/>
            <person name="Hori S."/>
            <person name="Arai W."/>
            <person name="Tsubouchi T."/>
            <person name="Morono Y."/>
            <person name="Uchiyama I."/>
            <person name="Ito T."/>
            <person name="Fujiyama A."/>
            <person name="Inagaki F."/>
            <person name="Takami H."/>
        </authorList>
    </citation>
    <scope>NUCLEOTIDE SEQUENCE</scope>
    <source>
        <strain evidence="1">Expedition CK06-06</strain>
    </source>
</reference>
<evidence type="ECO:0000313" key="1">
    <source>
        <dbReference type="EMBL" id="GAI17097.1"/>
    </source>
</evidence>
<accession>X1LCU4</accession>
<gene>
    <name evidence="1" type="ORF">S06H3_11606</name>
</gene>
<organism evidence="1">
    <name type="scientific">marine sediment metagenome</name>
    <dbReference type="NCBI Taxonomy" id="412755"/>
    <lineage>
        <taxon>unclassified sequences</taxon>
        <taxon>metagenomes</taxon>
        <taxon>ecological metagenomes</taxon>
    </lineage>
</organism>
<feature type="non-terminal residue" evidence="1">
    <location>
        <position position="126"/>
    </location>
</feature>
<proteinExistence type="predicted"/>
<dbReference type="AlphaFoldDB" id="X1LCU4"/>
<name>X1LCU4_9ZZZZ</name>
<dbReference type="EMBL" id="BARV01005692">
    <property type="protein sequence ID" value="GAI17097.1"/>
    <property type="molecule type" value="Genomic_DNA"/>
</dbReference>
<feature type="non-terminal residue" evidence="1">
    <location>
        <position position="1"/>
    </location>
</feature>